<dbReference type="Proteomes" id="UP000712673">
    <property type="component" value="Unassembled WGS sequence"/>
</dbReference>
<dbReference type="GO" id="GO:0051536">
    <property type="term" value="F:iron-sulfur cluster binding"/>
    <property type="evidence" value="ECO:0007669"/>
    <property type="project" value="UniProtKB-KW"/>
</dbReference>
<comment type="caution">
    <text evidence="5">The sequence shown here is derived from an EMBL/GenBank/DDBJ whole genome shotgun (WGS) entry which is preliminary data.</text>
</comment>
<dbReference type="GO" id="GO:0046872">
    <property type="term" value="F:metal ion binding"/>
    <property type="evidence" value="ECO:0007669"/>
    <property type="project" value="UniProtKB-KW"/>
</dbReference>
<keyword evidence="2" id="KW-0408">Iron</keyword>
<dbReference type="PANTHER" id="PTHR43432">
    <property type="entry name" value="SLR0285 PROTEIN"/>
    <property type="match status" value="1"/>
</dbReference>
<evidence type="ECO:0000259" key="4">
    <source>
        <dbReference type="Pfam" id="PF04055"/>
    </source>
</evidence>
<evidence type="ECO:0000313" key="6">
    <source>
        <dbReference type="Proteomes" id="UP000712673"/>
    </source>
</evidence>
<evidence type="ECO:0000256" key="1">
    <source>
        <dbReference type="ARBA" id="ARBA00022723"/>
    </source>
</evidence>
<gene>
    <name evidence="5" type="ORF">FJZ47_02140</name>
</gene>
<keyword evidence="3" id="KW-0411">Iron-sulfur</keyword>
<evidence type="ECO:0000256" key="3">
    <source>
        <dbReference type="ARBA" id="ARBA00023014"/>
    </source>
</evidence>
<feature type="domain" description="Radical SAM core" evidence="4">
    <location>
        <begin position="22"/>
        <end position="180"/>
    </location>
</feature>
<dbReference type="SFLD" id="SFLDG01084">
    <property type="entry name" value="Uncharacterised_Radical_SAM_Su"/>
    <property type="match status" value="1"/>
</dbReference>
<dbReference type="EMBL" id="VGLS01000034">
    <property type="protein sequence ID" value="MBM3222592.1"/>
    <property type="molecule type" value="Genomic_DNA"/>
</dbReference>
<reference evidence="5" key="1">
    <citation type="submission" date="2019-03" db="EMBL/GenBank/DDBJ databases">
        <title>Lake Tanganyika Metagenome-Assembled Genomes (MAGs).</title>
        <authorList>
            <person name="Tran P."/>
        </authorList>
    </citation>
    <scope>NUCLEOTIDE SEQUENCE</scope>
    <source>
        <strain evidence="5">K_DeepCast_65m_m2_066</strain>
    </source>
</reference>
<name>A0A937VZJ2_UNCTE</name>
<organism evidence="5 6">
    <name type="scientific">Tectimicrobiota bacterium</name>
    <dbReference type="NCBI Taxonomy" id="2528274"/>
    <lineage>
        <taxon>Bacteria</taxon>
        <taxon>Pseudomonadati</taxon>
        <taxon>Nitrospinota/Tectimicrobiota group</taxon>
        <taxon>Candidatus Tectimicrobiota</taxon>
    </lineage>
</organism>
<dbReference type="Gene3D" id="3.80.30.30">
    <property type="match status" value="1"/>
</dbReference>
<evidence type="ECO:0000256" key="2">
    <source>
        <dbReference type="ARBA" id="ARBA00023004"/>
    </source>
</evidence>
<dbReference type="InterPro" id="IPR040086">
    <property type="entry name" value="MJ0683-like"/>
</dbReference>
<dbReference type="SUPFAM" id="SSF102114">
    <property type="entry name" value="Radical SAM enzymes"/>
    <property type="match status" value="1"/>
</dbReference>
<dbReference type="AlphaFoldDB" id="A0A937VZJ2"/>
<dbReference type="PANTHER" id="PTHR43432:SF3">
    <property type="entry name" value="SLR0285 PROTEIN"/>
    <property type="match status" value="1"/>
</dbReference>
<keyword evidence="1" id="KW-0479">Metal-binding</keyword>
<dbReference type="SFLD" id="SFLDS00029">
    <property type="entry name" value="Radical_SAM"/>
    <property type="match status" value="1"/>
</dbReference>
<protein>
    <submittedName>
        <fullName evidence="5">Radical SAM protein</fullName>
    </submittedName>
</protein>
<dbReference type="InterPro" id="IPR007197">
    <property type="entry name" value="rSAM"/>
</dbReference>
<dbReference type="GO" id="GO:0003824">
    <property type="term" value="F:catalytic activity"/>
    <property type="evidence" value="ECO:0007669"/>
    <property type="project" value="InterPro"/>
</dbReference>
<sequence length="275" mass="30075">MVRALTPQQSGFLAGGFTHTLNPYVGCAFGKLGCPFCYVRESPVGRFGPAPWGHWVRQKAQLATALERELRPPASRHYRVFMASATDPYQPLEATACLTQHCLQVMQATPPAWLVVQTRALLVQRDLPLLAALPFVTLNVSIETDLLEVHRHMTRSTAAPARRLALVRAALARGIDTQITVSPMLPSSPNFAVTLAQAVGTRGRVIIDTFLDGDGAGGRRSARLGMAARLTAIGFPDWFAQCRAHAQVLQHRLQRLLGAERVLWSAAGFQQQPEP</sequence>
<dbReference type="CDD" id="cd01335">
    <property type="entry name" value="Radical_SAM"/>
    <property type="match status" value="1"/>
</dbReference>
<evidence type="ECO:0000313" key="5">
    <source>
        <dbReference type="EMBL" id="MBM3222592.1"/>
    </source>
</evidence>
<dbReference type="Pfam" id="PF04055">
    <property type="entry name" value="Radical_SAM"/>
    <property type="match status" value="1"/>
</dbReference>
<proteinExistence type="predicted"/>
<dbReference type="InterPro" id="IPR058240">
    <property type="entry name" value="rSAM_sf"/>
</dbReference>
<accession>A0A937VZJ2</accession>